<dbReference type="Gene3D" id="2.40.160.10">
    <property type="entry name" value="Porin"/>
    <property type="match status" value="1"/>
</dbReference>
<feature type="non-terminal residue" evidence="1">
    <location>
        <position position="1"/>
    </location>
</feature>
<accession>A0A0F9B1S9</accession>
<evidence type="ECO:0000313" key="1">
    <source>
        <dbReference type="EMBL" id="KKL15610.1"/>
    </source>
</evidence>
<dbReference type="AlphaFoldDB" id="A0A0F9B1S9"/>
<dbReference type="InterPro" id="IPR023614">
    <property type="entry name" value="Porin_dom_sf"/>
</dbReference>
<name>A0A0F9B1S9_9ZZZZ</name>
<dbReference type="EMBL" id="LAZR01039999">
    <property type="protein sequence ID" value="KKL15610.1"/>
    <property type="molecule type" value="Genomic_DNA"/>
</dbReference>
<sequence>FRSMKNYPGFILTLILIVSINLEDASAIPTLSRKYKTSCITCHAGYPRLNAFGEAFRYNGYKFPEDDEDQVKDEPVKLGSEAYKRVWPGAVWPSSIPGSNPISIRGRFSFVVGNEGDSLKYSEFGQPAIQFIAAANMTENIVIFAGVHLFENGEPGSIDRLFVRFGSLFNKILPANALSLRVGQFIPDLVPFASNHRSITQSAYALNTYASELGSSFVAGHAHGGGPFGIENFQLGVELNGIIKSRFRYVAGVVNGNGTELDNNSLRDYYGRLSYKIGGLGFDGSVKEGMNTDYETSLTIGIFGYNGVTTVNSSDIAFGRYGLDANLRWNKLNIVGGFIAGSDGLNTGNKYNLFFAETYYDFYPWLIGLIRYEQANPESGNSVRQIVPHISALAIANIRFKLESRLDPNDLKFNNLYLGLDFAF</sequence>
<reference evidence="1" key="1">
    <citation type="journal article" date="2015" name="Nature">
        <title>Complex archaea that bridge the gap between prokaryotes and eukaryotes.</title>
        <authorList>
            <person name="Spang A."/>
            <person name="Saw J.H."/>
            <person name="Jorgensen S.L."/>
            <person name="Zaremba-Niedzwiedzka K."/>
            <person name="Martijn J."/>
            <person name="Lind A.E."/>
            <person name="van Eijk R."/>
            <person name="Schleper C."/>
            <person name="Guy L."/>
            <person name="Ettema T.J."/>
        </authorList>
    </citation>
    <scope>NUCLEOTIDE SEQUENCE</scope>
</reference>
<comment type="caution">
    <text evidence="1">The sequence shown here is derived from an EMBL/GenBank/DDBJ whole genome shotgun (WGS) entry which is preliminary data.</text>
</comment>
<proteinExistence type="predicted"/>
<gene>
    <name evidence="1" type="ORF">LCGC14_2503880</name>
</gene>
<organism evidence="1">
    <name type="scientific">marine sediment metagenome</name>
    <dbReference type="NCBI Taxonomy" id="412755"/>
    <lineage>
        <taxon>unclassified sequences</taxon>
        <taxon>metagenomes</taxon>
        <taxon>ecological metagenomes</taxon>
    </lineage>
</organism>
<protein>
    <submittedName>
        <fullName evidence="1">Uncharacterized protein</fullName>
    </submittedName>
</protein>